<keyword evidence="8" id="KW-1185">Reference proteome</keyword>
<dbReference type="GO" id="GO:0017150">
    <property type="term" value="F:tRNA dihydrouridine synthase activity"/>
    <property type="evidence" value="ECO:0007669"/>
    <property type="project" value="InterPro"/>
</dbReference>
<evidence type="ECO:0000313" key="7">
    <source>
        <dbReference type="EMBL" id="GCF07906.1"/>
    </source>
</evidence>
<evidence type="ECO:0000256" key="3">
    <source>
        <dbReference type="ARBA" id="ARBA00022643"/>
    </source>
</evidence>
<dbReference type="EMBL" id="BIXY01000016">
    <property type="protein sequence ID" value="GCF07906.1"/>
    <property type="molecule type" value="Genomic_DNA"/>
</dbReference>
<dbReference type="Gene3D" id="3.20.20.70">
    <property type="entry name" value="Aldolase class I"/>
    <property type="match status" value="1"/>
</dbReference>
<dbReference type="InterPro" id="IPR035587">
    <property type="entry name" value="DUS-like_FMN-bd"/>
</dbReference>
<protein>
    <submittedName>
        <fullName evidence="7">tRNA-dihydrouridine synthase</fullName>
    </submittedName>
</protein>
<dbReference type="Proteomes" id="UP000322530">
    <property type="component" value="Unassembled WGS sequence"/>
</dbReference>
<evidence type="ECO:0000256" key="2">
    <source>
        <dbReference type="ARBA" id="ARBA00022630"/>
    </source>
</evidence>
<dbReference type="CDD" id="cd02801">
    <property type="entry name" value="DUS_like_FMN"/>
    <property type="match status" value="1"/>
</dbReference>
<comment type="caution">
    <text evidence="7">The sequence shown here is derived from an EMBL/GenBank/DDBJ whole genome shotgun (WGS) entry which is preliminary data.</text>
</comment>
<dbReference type="InterPro" id="IPR024036">
    <property type="entry name" value="tRNA-dHydroUridine_Synthase_C"/>
</dbReference>
<evidence type="ECO:0000259" key="6">
    <source>
        <dbReference type="Pfam" id="PF01207"/>
    </source>
</evidence>
<evidence type="ECO:0000256" key="1">
    <source>
        <dbReference type="ARBA" id="ARBA00001917"/>
    </source>
</evidence>
<dbReference type="InterPro" id="IPR013785">
    <property type="entry name" value="Aldolase_TIM"/>
</dbReference>
<feature type="domain" description="DUS-like FMN-binding" evidence="6">
    <location>
        <begin position="16"/>
        <end position="135"/>
    </location>
</feature>
<comment type="cofactor">
    <cofactor evidence="1">
        <name>FMN</name>
        <dbReference type="ChEBI" id="CHEBI:58210"/>
    </cofactor>
</comment>
<reference evidence="7 8" key="1">
    <citation type="submission" date="2019-01" db="EMBL/GenBank/DDBJ databases">
        <title>Draft genome sequence of Dictyobacter sp. Uno17.</title>
        <authorList>
            <person name="Wang C.M."/>
            <person name="Zheng Y."/>
            <person name="Sakai Y."/>
            <person name="Abe K."/>
            <person name="Yokota A."/>
            <person name="Yabe S."/>
        </authorList>
    </citation>
    <scope>NUCLEOTIDE SEQUENCE [LARGE SCALE GENOMIC DNA]</scope>
    <source>
        <strain evidence="7 8">Uno17</strain>
    </source>
</reference>
<keyword evidence="2" id="KW-0285">Flavoprotein</keyword>
<dbReference type="PANTHER" id="PTHR11082:SF25">
    <property type="entry name" value="DUS-LIKE FMN-BINDING DOMAIN-CONTAINING PROTEIN"/>
    <property type="match status" value="1"/>
</dbReference>
<gene>
    <name evidence="7" type="ORF">KDI_14700</name>
</gene>
<keyword evidence="4" id="KW-0819">tRNA processing</keyword>
<organism evidence="7 8">
    <name type="scientific">Dictyobacter arantiisoli</name>
    <dbReference type="NCBI Taxonomy" id="2014874"/>
    <lineage>
        <taxon>Bacteria</taxon>
        <taxon>Bacillati</taxon>
        <taxon>Chloroflexota</taxon>
        <taxon>Ktedonobacteria</taxon>
        <taxon>Ktedonobacterales</taxon>
        <taxon>Dictyobacteraceae</taxon>
        <taxon>Dictyobacter</taxon>
    </lineage>
</organism>
<dbReference type="AlphaFoldDB" id="A0A5A5T9T3"/>
<name>A0A5A5T9T3_9CHLR</name>
<dbReference type="RefSeq" id="WP_149400912.1">
    <property type="nucleotide sequence ID" value="NZ_BIXY01000016.1"/>
</dbReference>
<evidence type="ECO:0000256" key="5">
    <source>
        <dbReference type="ARBA" id="ARBA00023002"/>
    </source>
</evidence>
<proteinExistence type="predicted"/>
<dbReference type="SUPFAM" id="SSF51395">
    <property type="entry name" value="FMN-linked oxidoreductases"/>
    <property type="match status" value="1"/>
</dbReference>
<dbReference type="Pfam" id="PF01207">
    <property type="entry name" value="Dus"/>
    <property type="match status" value="2"/>
</dbReference>
<keyword evidence="3" id="KW-0288">FMN</keyword>
<keyword evidence="5" id="KW-0560">Oxidoreductase</keyword>
<sequence length="404" mass="45614">MKQTFWNTLKRPIIGLAPMDGVTDAPCRTMHGIHGRPDIVMTEFTNVEGLWRGSNRIFRDFLYTPAERPVVAQIFGCQPEYFYKAAHIVCELGFDGLDINMGCPASSVASKGGGAALIRLPETAKAIIRATQQGVRDWANGQTLEDLELDPIRIQQIRQMNEDRAQIWGDPLKYERRLIPVSVKTRLGYDSIVVTDWMKELLELEPAVISLHGRTLMQHYKGEANWDAIAAAAEIVHQTDTLILGNGDIQSLYQAAERIRTTGVDGVLIGRATFGNPWIFNNKERLHQLFAAGTNITPKDLPDVMPSREERLVMAREHARIHAKMKGQEHYVEMRKHMGWYLGHFAGAKQVRNELVRINSLAEVEEIIQSALDHPELTADDRHAKELMPLEMPRNPELDRSCAV</sequence>
<evidence type="ECO:0000313" key="8">
    <source>
        <dbReference type="Proteomes" id="UP000322530"/>
    </source>
</evidence>
<evidence type="ECO:0000256" key="4">
    <source>
        <dbReference type="ARBA" id="ARBA00022694"/>
    </source>
</evidence>
<dbReference type="PANTHER" id="PTHR11082">
    <property type="entry name" value="TRNA-DIHYDROURIDINE SYNTHASE"/>
    <property type="match status" value="1"/>
</dbReference>
<dbReference type="Gene3D" id="1.10.1200.80">
    <property type="entry name" value="Putative flavin oxidoreducatase, domain 2"/>
    <property type="match status" value="1"/>
</dbReference>
<dbReference type="GO" id="GO:0050660">
    <property type="term" value="F:flavin adenine dinucleotide binding"/>
    <property type="evidence" value="ECO:0007669"/>
    <property type="project" value="InterPro"/>
</dbReference>
<accession>A0A5A5T9T3</accession>
<dbReference type="OrthoDB" id="9764501at2"/>
<feature type="domain" description="DUS-like FMN-binding" evidence="6">
    <location>
        <begin position="179"/>
        <end position="369"/>
    </location>
</feature>
<dbReference type="InterPro" id="IPR018517">
    <property type="entry name" value="tRNA_hU_synthase_CS"/>
</dbReference>
<dbReference type="PROSITE" id="PS01136">
    <property type="entry name" value="UPF0034"/>
    <property type="match status" value="1"/>
</dbReference>